<dbReference type="EMBL" id="BAABRO010000004">
    <property type="protein sequence ID" value="GAA5506811.1"/>
    <property type="molecule type" value="Genomic_DNA"/>
</dbReference>
<feature type="chain" id="PRO_5046419018" evidence="2">
    <location>
        <begin position="32"/>
        <end position="525"/>
    </location>
</feature>
<organism evidence="5 6">
    <name type="scientific">Novipirellula caenicola</name>
    <dbReference type="NCBI Taxonomy" id="1536901"/>
    <lineage>
        <taxon>Bacteria</taxon>
        <taxon>Pseudomonadati</taxon>
        <taxon>Planctomycetota</taxon>
        <taxon>Planctomycetia</taxon>
        <taxon>Pirellulales</taxon>
        <taxon>Pirellulaceae</taxon>
        <taxon>Novipirellula</taxon>
    </lineage>
</organism>
<dbReference type="PRINTS" id="PR00811">
    <property type="entry name" value="BCTERIALGSPD"/>
</dbReference>
<evidence type="ECO:0000259" key="4">
    <source>
        <dbReference type="Pfam" id="PF13629"/>
    </source>
</evidence>
<comment type="similarity">
    <text evidence="1">Belongs to the bacterial secretin family.</text>
</comment>
<evidence type="ECO:0000313" key="6">
    <source>
        <dbReference type="Proteomes" id="UP001416858"/>
    </source>
</evidence>
<dbReference type="InterPro" id="IPR050810">
    <property type="entry name" value="Bact_Secretion_Sys_Channel"/>
</dbReference>
<keyword evidence="2" id="KW-0732">Signal</keyword>
<protein>
    <submittedName>
        <fullName evidence="5">Type 3 secretion system secretin</fullName>
    </submittedName>
</protein>
<evidence type="ECO:0000256" key="2">
    <source>
        <dbReference type="SAM" id="SignalP"/>
    </source>
</evidence>
<evidence type="ECO:0000256" key="1">
    <source>
        <dbReference type="RuleBase" id="RU004003"/>
    </source>
</evidence>
<dbReference type="PANTHER" id="PTHR30332">
    <property type="entry name" value="PROBABLE GENERAL SECRETION PATHWAY PROTEIN D"/>
    <property type="match status" value="1"/>
</dbReference>
<sequence length="525" mass="56750">MEMNCWTTKSTASLMLMMGLVLTSPWSVVKADGPVQLTSNQSMASHSISQTVERFEMLVKSSRILTLEDRIPKFQVHNEEVIGATPVSQNQIQIFAKVPGTTQLNLWDTNDKLYTVDVTVLADAREVEGILSSQLPFASLKVMPINDSAIISGTVTSVDDVDRAVAIVEQFYSTVVNNIKVVGVQQVLLHTKIMEISRTKFRDLGIDLAILDSGNLFVNAPGGLINASSSTISSGVVQAADQANASVLTGDFSALIKALRQDDLVKLLAEPTVVATHGRPARFIVGGKVPYIVPSGNGAVSVRYEEYGTSVDFLPFVVGPGRIRLEVRPEVSEVDSSRSIINESTQVFAFTHRYVETAVELQAGQTFALAGLLQTRTEATRRSTPFFGELPYIGTFFRRISERRNDIELLVTVTPEVVAAMDPCEAPISGPGLNSDSPNDKEFYLRGFLEVPNMKGNNCGEEINACNDVQGFSIDPSYGGQVLGGNSHQFDQEILRHPGVPEGAVVPGSTPTVIGDGVTVMSPEN</sequence>
<dbReference type="Pfam" id="PF13629">
    <property type="entry name" value="T2SS-T3SS_pil_N"/>
    <property type="match status" value="1"/>
</dbReference>
<feature type="domain" description="Type II/III secretion system secretin-like" evidence="3">
    <location>
        <begin position="258"/>
        <end position="418"/>
    </location>
</feature>
<evidence type="ECO:0000259" key="3">
    <source>
        <dbReference type="Pfam" id="PF00263"/>
    </source>
</evidence>
<reference evidence="5 6" key="1">
    <citation type="submission" date="2024-02" db="EMBL/GenBank/DDBJ databases">
        <title>Rhodopirellula caenicola NBRC 110016.</title>
        <authorList>
            <person name="Ichikawa N."/>
            <person name="Katano-Makiyama Y."/>
            <person name="Hidaka K."/>
        </authorList>
    </citation>
    <scope>NUCLEOTIDE SEQUENCE [LARGE SCALE GENOMIC DNA]</scope>
    <source>
        <strain evidence="5 6">NBRC 110016</strain>
    </source>
</reference>
<proteinExistence type="inferred from homology"/>
<dbReference type="Proteomes" id="UP001416858">
    <property type="component" value="Unassembled WGS sequence"/>
</dbReference>
<dbReference type="Pfam" id="PF00263">
    <property type="entry name" value="Secretin"/>
    <property type="match status" value="1"/>
</dbReference>
<keyword evidence="6" id="KW-1185">Reference proteome</keyword>
<dbReference type="InterPro" id="IPR001775">
    <property type="entry name" value="GspD/PilQ"/>
</dbReference>
<evidence type="ECO:0000313" key="5">
    <source>
        <dbReference type="EMBL" id="GAA5506811.1"/>
    </source>
</evidence>
<gene>
    <name evidence="5" type="primary">sctC_5</name>
    <name evidence="5" type="ORF">Rcae01_02264</name>
</gene>
<name>A0ABP9VQ61_9BACT</name>
<feature type="signal peptide" evidence="2">
    <location>
        <begin position="1"/>
        <end position="31"/>
    </location>
</feature>
<dbReference type="InterPro" id="IPR032789">
    <property type="entry name" value="T2SS-T3SS_pil_N"/>
</dbReference>
<dbReference type="InterPro" id="IPR004846">
    <property type="entry name" value="T2SS/T3SS_dom"/>
</dbReference>
<accession>A0ABP9VQ61</accession>
<comment type="caution">
    <text evidence="5">The sequence shown here is derived from an EMBL/GenBank/DDBJ whole genome shotgun (WGS) entry which is preliminary data.</text>
</comment>
<feature type="domain" description="Pilus formation protein N-terminal" evidence="4">
    <location>
        <begin position="54"/>
        <end position="120"/>
    </location>
</feature>
<dbReference type="PANTHER" id="PTHR30332:SF17">
    <property type="entry name" value="TYPE IV PILIATION SYSTEM PROTEIN DR_0774-RELATED"/>
    <property type="match status" value="1"/>
</dbReference>